<proteinExistence type="predicted"/>
<dbReference type="EMBL" id="QFYP01000001">
    <property type="protein sequence ID" value="RAK58695.1"/>
    <property type="molecule type" value="Genomic_DNA"/>
</dbReference>
<feature type="chain" id="PRO_5016298206" evidence="2">
    <location>
        <begin position="28"/>
        <end position="146"/>
    </location>
</feature>
<gene>
    <name evidence="4" type="ORF">DJ021_02205</name>
</gene>
<feature type="signal peptide" evidence="2">
    <location>
        <begin position="1"/>
        <end position="27"/>
    </location>
</feature>
<evidence type="ECO:0000256" key="1">
    <source>
        <dbReference type="SAM" id="MobiDB-lite"/>
    </source>
</evidence>
<name>A0A328AWS6_9CAUL</name>
<dbReference type="InterPro" id="IPR010895">
    <property type="entry name" value="CHRD"/>
</dbReference>
<organism evidence="4 5">
    <name type="scientific">Phenylobacterium hankyongense</name>
    <dbReference type="NCBI Taxonomy" id="1813876"/>
    <lineage>
        <taxon>Bacteria</taxon>
        <taxon>Pseudomonadati</taxon>
        <taxon>Pseudomonadota</taxon>
        <taxon>Alphaproteobacteria</taxon>
        <taxon>Caulobacterales</taxon>
        <taxon>Caulobacteraceae</taxon>
        <taxon>Phenylobacterium</taxon>
    </lineage>
</organism>
<protein>
    <submittedName>
        <fullName evidence="4">CHRD domain-containing protein</fullName>
    </submittedName>
</protein>
<comment type="caution">
    <text evidence="4">The sequence shown here is derived from an EMBL/GenBank/DDBJ whole genome shotgun (WGS) entry which is preliminary data.</text>
</comment>
<keyword evidence="2" id="KW-0732">Signal</keyword>
<accession>A0A328AWS6</accession>
<evidence type="ECO:0000313" key="4">
    <source>
        <dbReference type="EMBL" id="RAK58695.1"/>
    </source>
</evidence>
<feature type="region of interest" description="Disordered" evidence="1">
    <location>
        <begin position="41"/>
        <end position="60"/>
    </location>
</feature>
<dbReference type="OrthoDB" id="571052at2"/>
<reference evidence="5" key="1">
    <citation type="submission" date="2018-05" db="EMBL/GenBank/DDBJ databases">
        <authorList>
            <person name="Li X."/>
        </authorList>
    </citation>
    <scope>NUCLEOTIDE SEQUENCE [LARGE SCALE GENOMIC DNA]</scope>
    <source>
        <strain evidence="5">HKS-05</strain>
    </source>
</reference>
<dbReference type="Proteomes" id="UP000249842">
    <property type="component" value="Unassembled WGS sequence"/>
</dbReference>
<dbReference type="SMART" id="SM00754">
    <property type="entry name" value="CHRD"/>
    <property type="match status" value="1"/>
</dbReference>
<evidence type="ECO:0000256" key="2">
    <source>
        <dbReference type="SAM" id="SignalP"/>
    </source>
</evidence>
<evidence type="ECO:0000259" key="3">
    <source>
        <dbReference type="SMART" id="SM00754"/>
    </source>
</evidence>
<sequence length="146" mass="14432">MHDVTTRLAGAALALGLLGFAAGSAAAADKPLMAMMNGASEKPAAADPDGSGMATVRPDPAKGQVCYDISVKDIAVATMAHIHKAGPDAAGPVVVPLKAPGADGKSSGCATADAAVIKDIQANPAGYYVNVHNAEFPAGAIRGQLK</sequence>
<evidence type="ECO:0000313" key="5">
    <source>
        <dbReference type="Proteomes" id="UP000249842"/>
    </source>
</evidence>
<dbReference type="Pfam" id="PF07452">
    <property type="entry name" value="CHRD"/>
    <property type="match status" value="1"/>
</dbReference>
<dbReference type="RefSeq" id="WP_111455988.1">
    <property type="nucleotide sequence ID" value="NZ_QFYP01000001.1"/>
</dbReference>
<feature type="domain" description="CHRD" evidence="3">
    <location>
        <begin position="30"/>
        <end position="146"/>
    </location>
</feature>
<dbReference type="AlphaFoldDB" id="A0A328AWS6"/>
<keyword evidence="5" id="KW-1185">Reference proteome</keyword>